<dbReference type="Proteomes" id="UP000253834">
    <property type="component" value="Chromosome"/>
</dbReference>
<feature type="compositionally biased region" description="Low complexity" evidence="1">
    <location>
        <begin position="110"/>
        <end position="121"/>
    </location>
</feature>
<evidence type="ECO:0000256" key="1">
    <source>
        <dbReference type="SAM" id="MobiDB-lite"/>
    </source>
</evidence>
<dbReference type="EMBL" id="CP022674">
    <property type="protein sequence ID" value="AXI32659.1"/>
    <property type="molecule type" value="Genomic_DNA"/>
</dbReference>
<organism evidence="2 3">
    <name type="scientific">Priestia megaterium</name>
    <name type="common">Bacillus megaterium</name>
    <dbReference type="NCBI Taxonomy" id="1404"/>
    <lineage>
        <taxon>Bacteria</taxon>
        <taxon>Bacillati</taxon>
        <taxon>Bacillota</taxon>
        <taxon>Bacilli</taxon>
        <taxon>Bacillales</taxon>
        <taxon>Bacillaceae</taxon>
        <taxon>Priestia</taxon>
    </lineage>
</organism>
<feature type="region of interest" description="Disordered" evidence="1">
    <location>
        <begin position="94"/>
        <end position="121"/>
    </location>
</feature>
<evidence type="ECO:0000313" key="2">
    <source>
        <dbReference type="EMBL" id="AXI32659.1"/>
    </source>
</evidence>
<dbReference type="AlphaFoldDB" id="A0AA86I690"/>
<accession>A0AA86I690</accession>
<name>A0AA86I690_PRIMG</name>
<reference evidence="2 3" key="1">
    <citation type="submission" date="2017-07" db="EMBL/GenBank/DDBJ databases">
        <title>Isolation and development of strain Bacillus megaterium SR7 for enhanced growth and metabolite production under supercritical carbon dioxide.</title>
        <authorList>
            <person name="Freedman A.J.E."/>
            <person name="Peet K.C."/>
            <person name="Boock J.T."/>
            <person name="Penn K."/>
            <person name="Prather K.L.J."/>
            <person name="Thompson J.R."/>
        </authorList>
    </citation>
    <scope>NUCLEOTIDE SEQUENCE [LARGE SCALE GENOMIC DNA]</scope>
    <source>
        <strain evidence="2 3">SR7</strain>
    </source>
</reference>
<dbReference type="Pfam" id="PF23857">
    <property type="entry name" value="Phage_TAC_19"/>
    <property type="match status" value="1"/>
</dbReference>
<feature type="compositionally biased region" description="Acidic residues" evidence="1">
    <location>
        <begin position="99"/>
        <end position="109"/>
    </location>
</feature>
<dbReference type="NCBIfam" id="NF047360">
    <property type="entry name" value="tail_chap_PVL"/>
    <property type="match status" value="1"/>
</dbReference>
<evidence type="ECO:0000313" key="3">
    <source>
        <dbReference type="Proteomes" id="UP000253834"/>
    </source>
</evidence>
<protein>
    <submittedName>
        <fullName evidence="2">Uncharacterized protein</fullName>
    </submittedName>
</protein>
<dbReference type="InterPro" id="IPR057006">
    <property type="entry name" value="Phage_TAC_19"/>
</dbReference>
<gene>
    <name evidence="2" type="ORF">CIB87_28130</name>
</gene>
<dbReference type="RefSeq" id="WP_114897339.1">
    <property type="nucleotide sequence ID" value="NZ_CP022674.1"/>
</dbReference>
<proteinExistence type="predicted"/>
<sequence length="121" mass="13712">MMDLVLRINGEEKTMNSPFISGMTYKKYLALKEKVDYLKQRPTIKQLDALIQLIVESFDKQFTVDEFYAGLNRYLFEEKLAEFCLIAEGIPLDGSFNPEEIEEAEESEADATPSDTDSAAG</sequence>